<reference evidence="5" key="1">
    <citation type="submission" date="2021-03" db="EMBL/GenBank/DDBJ databases">
        <title>Comparative genomics and phylogenomic investigation of the class Geoglossomycetes provide insights into ecological specialization and systematics.</title>
        <authorList>
            <person name="Melie T."/>
            <person name="Pirro S."/>
            <person name="Miller A.N."/>
            <person name="Quandt A."/>
        </authorList>
    </citation>
    <scope>NUCLEOTIDE SEQUENCE</scope>
    <source>
        <strain evidence="5">GBOQ0MN5Z8</strain>
    </source>
</reference>
<dbReference type="GO" id="GO:0007023">
    <property type="term" value="P:post-chaperonin tubulin folding pathway"/>
    <property type="evidence" value="ECO:0007669"/>
    <property type="project" value="UniProtKB-UniRule"/>
</dbReference>
<evidence type="ECO:0000313" key="5">
    <source>
        <dbReference type="EMBL" id="KAH0536470.1"/>
    </source>
</evidence>
<evidence type="ECO:0000256" key="4">
    <source>
        <dbReference type="SAM" id="Coils"/>
    </source>
</evidence>
<evidence type="ECO:0000256" key="3">
    <source>
        <dbReference type="RuleBase" id="RU364030"/>
    </source>
</evidence>
<organism evidence="5 6">
    <name type="scientific">Glutinoglossum americanum</name>
    <dbReference type="NCBI Taxonomy" id="1670608"/>
    <lineage>
        <taxon>Eukaryota</taxon>
        <taxon>Fungi</taxon>
        <taxon>Dikarya</taxon>
        <taxon>Ascomycota</taxon>
        <taxon>Pezizomycotina</taxon>
        <taxon>Geoglossomycetes</taxon>
        <taxon>Geoglossales</taxon>
        <taxon>Geoglossaceae</taxon>
        <taxon>Glutinoglossum</taxon>
    </lineage>
</organism>
<feature type="coiled-coil region" evidence="4">
    <location>
        <begin position="88"/>
        <end position="115"/>
    </location>
</feature>
<dbReference type="PANTHER" id="PTHR21500:SF0">
    <property type="entry name" value="TUBULIN-SPECIFIC CHAPERONE A"/>
    <property type="match status" value="1"/>
</dbReference>
<comment type="subunit">
    <text evidence="3">Supercomplex made of cofactors A to E. Cofactors A and D function by capturing and stabilizing tubulin in a quasi-native conformation. Cofactor E binds to the cofactor D-tubulin complex; interaction with cofactor C then causes the release of tubulin polypeptides that are committed to the native state.</text>
</comment>
<keyword evidence="2 3" id="KW-0143">Chaperone</keyword>
<keyword evidence="3" id="KW-0493">Microtubule</keyword>
<dbReference type="PANTHER" id="PTHR21500">
    <property type="entry name" value="TUBULIN-SPECIFIC CHAPERONE A"/>
    <property type="match status" value="1"/>
</dbReference>
<gene>
    <name evidence="5" type="ORF">FGG08_006651</name>
</gene>
<comment type="caution">
    <text evidence="5">The sequence shown here is derived from an EMBL/GenBank/DDBJ whole genome shotgun (WGS) entry which is preliminary data.</text>
</comment>
<keyword evidence="3" id="KW-0963">Cytoplasm</keyword>
<proteinExistence type="inferred from homology"/>
<name>A0A9P8L1P3_9PEZI</name>
<sequence>MGPPSPLAIATSSVLRLVKEESSYHKELLQQEARIQKLEQQDKSVEEDNVEYMLNQEVDDTAYHATSPLPFPRGLTLEETRAVFPPLKQRIADALAKLEDQLEAGTESAEELTKAKDAVAAAKQCIRETAAV</sequence>
<keyword evidence="4" id="KW-0175">Coiled coil</keyword>
<dbReference type="EMBL" id="JAGHQL010000203">
    <property type="protein sequence ID" value="KAH0536470.1"/>
    <property type="molecule type" value="Genomic_DNA"/>
</dbReference>
<keyword evidence="6" id="KW-1185">Reference proteome</keyword>
<dbReference type="Proteomes" id="UP000698800">
    <property type="component" value="Unassembled WGS sequence"/>
</dbReference>
<evidence type="ECO:0000256" key="1">
    <source>
        <dbReference type="ARBA" id="ARBA00006806"/>
    </source>
</evidence>
<comment type="similarity">
    <text evidence="1 3">Belongs to the TBCA family.</text>
</comment>
<accession>A0A9P8L1P3</accession>
<dbReference type="SUPFAM" id="SSF46988">
    <property type="entry name" value="Tubulin chaperone cofactor A"/>
    <property type="match status" value="2"/>
</dbReference>
<dbReference type="GO" id="GO:0007021">
    <property type="term" value="P:tubulin complex assembly"/>
    <property type="evidence" value="ECO:0007669"/>
    <property type="project" value="UniProtKB-UniRule"/>
</dbReference>
<comment type="subcellular location">
    <subcellularLocation>
        <location evidence="3">Cytoplasm</location>
        <location evidence="3">Cytoskeleton</location>
    </subcellularLocation>
</comment>
<dbReference type="Gene3D" id="1.20.58.90">
    <property type="match status" value="1"/>
</dbReference>
<dbReference type="Pfam" id="PF02970">
    <property type="entry name" value="TBCA"/>
    <property type="match status" value="2"/>
</dbReference>
<keyword evidence="3" id="KW-0206">Cytoskeleton</keyword>
<feature type="coiled-coil region" evidence="4">
    <location>
        <begin position="21"/>
        <end position="55"/>
    </location>
</feature>
<dbReference type="GO" id="GO:0005829">
    <property type="term" value="C:cytosol"/>
    <property type="evidence" value="ECO:0007669"/>
    <property type="project" value="TreeGrafter"/>
</dbReference>
<dbReference type="GO" id="GO:0048487">
    <property type="term" value="F:beta-tubulin binding"/>
    <property type="evidence" value="ECO:0007669"/>
    <property type="project" value="InterPro"/>
</dbReference>
<protein>
    <recommendedName>
        <fullName evidence="3">Tubulin-specific chaperone A</fullName>
    </recommendedName>
</protein>
<dbReference type="GO" id="GO:0005874">
    <property type="term" value="C:microtubule"/>
    <property type="evidence" value="ECO:0007669"/>
    <property type="project" value="UniProtKB-KW"/>
</dbReference>
<dbReference type="OrthoDB" id="296187at2759"/>
<dbReference type="InterPro" id="IPR036126">
    <property type="entry name" value="TBCA_sf"/>
</dbReference>
<dbReference type="AlphaFoldDB" id="A0A9P8L1P3"/>
<evidence type="ECO:0000313" key="6">
    <source>
        <dbReference type="Proteomes" id="UP000698800"/>
    </source>
</evidence>
<evidence type="ECO:0000256" key="2">
    <source>
        <dbReference type="ARBA" id="ARBA00023186"/>
    </source>
</evidence>
<dbReference type="InterPro" id="IPR004226">
    <property type="entry name" value="TBCA"/>
</dbReference>